<dbReference type="WBParaSite" id="maker-uti_cns_0009844-snap-gene-0.2-mRNA-1">
    <property type="protein sequence ID" value="maker-uti_cns_0009844-snap-gene-0.2-mRNA-1"/>
    <property type="gene ID" value="maker-uti_cns_0009844-snap-gene-0.2"/>
</dbReference>
<feature type="repeat" description="ANK" evidence="10">
    <location>
        <begin position="197"/>
        <end position="229"/>
    </location>
</feature>
<dbReference type="GO" id="GO:0005262">
    <property type="term" value="F:calcium channel activity"/>
    <property type="evidence" value="ECO:0007669"/>
    <property type="project" value="UniProtKB-KW"/>
</dbReference>
<keyword evidence="5" id="KW-0107">Calcium channel</keyword>
<dbReference type="InterPro" id="IPR024862">
    <property type="entry name" value="TRPV"/>
</dbReference>
<reference evidence="14 15" key="1">
    <citation type="submission" date="2016-11" db="UniProtKB">
        <authorList>
            <consortium name="WormBaseParasite"/>
        </authorList>
    </citation>
    <scope>IDENTIFICATION</scope>
</reference>
<dbReference type="AlphaFoldDB" id="A0A1I8HBT4"/>
<sequence length="673" mass="76504">MGNNQPNIQSSVKEQTDNKAFKAYRFVDLTGGGELIEAAKKCQTAEDYRLLDERIKHEMGLFLYNNGEGKKVHVSELVKYRTRDGNPPLAKSPAGRHGRRSTPTGNNVYPMLDIVHADTDATGTCVSGGGGGGGTNPEVDNGYRDVCWDLEQRGAVGETCLHLCFLNATPIHMDVARRIIEFYPKVVNDIYLLDVYYGEAVLHIAISNEDPVMVKFLLDHGANIHQRCFGTFFGCEDQKDQRISYLDDEYLDLKVDTNYEGHVYWGEYPLSFAACCGQEQCVRLLLSRNADPNRQDTNGNTVLHILVIHQPNMNLKMAQKLFILLANKQARLDIKNNQGLTPLTLAAKLGRMEMHNLILMLDREVRWHYGDVMCVAHPLTELDTIRQDGSINKDSSLIYIAFGSKIEHLNMLDGVVVRLLERKWETYVRRRFFRMFFSFAAYFVFFLTVFLLRPGTDRYPKSMATNTTLANGTVVTTVTTVKSKCYLLATPDWESYLRLVCECIVVVMATTNLCFVTRDIYYQGFRIYLMMLKATPMRCLYQTSCILVVAMVPCRAACESQVEDYIAVFAILFTAPYFLFFCRGFKIVGPFVLMIYRMVVGDLLRFCTIYIIFMMGFSQAMFIVFRRVDASIFHDPGEALMGMFIMSLGEFAEIYEQFDCSSHSSMGKVSNLL</sequence>
<keyword evidence="13" id="KW-1185">Reference proteome</keyword>
<evidence type="ECO:0000256" key="8">
    <source>
        <dbReference type="ARBA" id="ARBA00023065"/>
    </source>
</evidence>
<feature type="transmembrane region" description="Helical" evidence="12">
    <location>
        <begin position="603"/>
        <end position="625"/>
    </location>
</feature>
<dbReference type="InterPro" id="IPR036770">
    <property type="entry name" value="Ankyrin_rpt-contain_sf"/>
</dbReference>
<keyword evidence="9" id="KW-0407">Ion channel</keyword>
<dbReference type="SMART" id="SM00248">
    <property type="entry name" value="ANK"/>
    <property type="match status" value="5"/>
</dbReference>
<dbReference type="WBParaSite" id="maker-uti_cns_0005434-snap-gene-0.4-mRNA-1">
    <property type="protein sequence ID" value="maker-uti_cns_0005434-snap-gene-0.4-mRNA-1"/>
    <property type="gene ID" value="maker-uti_cns_0005434-snap-gene-0.4"/>
</dbReference>
<feature type="transmembrane region" description="Helical" evidence="12">
    <location>
        <begin position="539"/>
        <end position="558"/>
    </location>
</feature>
<keyword evidence="8" id="KW-0406">Ion transport</keyword>
<evidence type="ECO:0000256" key="1">
    <source>
        <dbReference type="ARBA" id="ARBA00004651"/>
    </source>
</evidence>
<evidence type="ECO:0000256" key="12">
    <source>
        <dbReference type="SAM" id="Phobius"/>
    </source>
</evidence>
<dbReference type="GO" id="GO:0005886">
    <property type="term" value="C:plasma membrane"/>
    <property type="evidence" value="ECO:0007669"/>
    <property type="project" value="UniProtKB-SubCell"/>
</dbReference>
<dbReference type="GO" id="GO:0098703">
    <property type="term" value="P:calcium ion import across plasma membrane"/>
    <property type="evidence" value="ECO:0007669"/>
    <property type="project" value="TreeGrafter"/>
</dbReference>
<dbReference type="PROSITE" id="PS50297">
    <property type="entry name" value="ANK_REP_REGION"/>
    <property type="match status" value="2"/>
</dbReference>
<dbReference type="Pfam" id="PF00023">
    <property type="entry name" value="Ank"/>
    <property type="match status" value="1"/>
</dbReference>
<keyword evidence="12" id="KW-0472">Membrane</keyword>
<feature type="transmembrane region" description="Helical" evidence="12">
    <location>
        <begin position="564"/>
        <end position="582"/>
    </location>
</feature>
<keyword evidence="12" id="KW-0812">Transmembrane</keyword>
<feature type="repeat" description="ANK" evidence="10">
    <location>
        <begin position="265"/>
        <end position="297"/>
    </location>
</feature>
<evidence type="ECO:0000256" key="11">
    <source>
        <dbReference type="SAM" id="MobiDB-lite"/>
    </source>
</evidence>
<keyword evidence="10" id="KW-0040">ANK repeat</keyword>
<keyword evidence="2" id="KW-0813">Transport</keyword>
<feature type="transmembrane region" description="Helical" evidence="12">
    <location>
        <begin position="496"/>
        <end position="518"/>
    </location>
</feature>
<keyword evidence="4" id="KW-0109">Calcium transport</keyword>
<keyword evidence="12" id="KW-1133">Transmembrane helix</keyword>
<evidence type="ECO:0000313" key="15">
    <source>
        <dbReference type="WBParaSite" id="maker-uti_cns_0009844-snap-gene-0.2-mRNA-1"/>
    </source>
</evidence>
<dbReference type="Pfam" id="PF12796">
    <property type="entry name" value="Ank_2"/>
    <property type="match status" value="1"/>
</dbReference>
<dbReference type="SUPFAM" id="SSF48403">
    <property type="entry name" value="Ankyrin repeat"/>
    <property type="match status" value="1"/>
</dbReference>
<evidence type="ECO:0000256" key="7">
    <source>
        <dbReference type="ARBA" id="ARBA00022837"/>
    </source>
</evidence>
<evidence type="ECO:0000256" key="5">
    <source>
        <dbReference type="ARBA" id="ARBA00022673"/>
    </source>
</evidence>
<evidence type="ECO:0000313" key="13">
    <source>
        <dbReference type="Proteomes" id="UP000095280"/>
    </source>
</evidence>
<organism evidence="13 14">
    <name type="scientific">Macrostomum lignano</name>
    <dbReference type="NCBI Taxonomy" id="282301"/>
    <lineage>
        <taxon>Eukaryota</taxon>
        <taxon>Metazoa</taxon>
        <taxon>Spiralia</taxon>
        <taxon>Lophotrochozoa</taxon>
        <taxon>Platyhelminthes</taxon>
        <taxon>Rhabditophora</taxon>
        <taxon>Macrostomorpha</taxon>
        <taxon>Macrostomida</taxon>
        <taxon>Macrostomidae</taxon>
        <taxon>Macrostomum</taxon>
    </lineage>
</organism>
<evidence type="ECO:0000256" key="3">
    <source>
        <dbReference type="ARBA" id="ARBA00022475"/>
    </source>
</evidence>
<evidence type="ECO:0000256" key="4">
    <source>
        <dbReference type="ARBA" id="ARBA00022568"/>
    </source>
</evidence>
<protein>
    <submittedName>
        <fullName evidence="14 15">ANK_REP_REGION domain-containing protein</fullName>
    </submittedName>
</protein>
<dbReference type="PANTHER" id="PTHR10582">
    <property type="entry name" value="TRANSIENT RECEPTOR POTENTIAL ION CHANNEL PROTEIN"/>
    <property type="match status" value="1"/>
</dbReference>
<evidence type="ECO:0000256" key="6">
    <source>
        <dbReference type="ARBA" id="ARBA00022737"/>
    </source>
</evidence>
<accession>A0A1I8HBT4</accession>
<evidence type="ECO:0000313" key="14">
    <source>
        <dbReference type="WBParaSite" id="maker-uti_cns_0005434-snap-gene-0.4-mRNA-1"/>
    </source>
</evidence>
<dbReference type="Proteomes" id="UP000095280">
    <property type="component" value="Unplaced"/>
</dbReference>
<dbReference type="InterPro" id="IPR002110">
    <property type="entry name" value="Ankyrin_rpt"/>
</dbReference>
<name>A0A1I8HBT4_9PLAT</name>
<dbReference type="PROSITE" id="PS50088">
    <property type="entry name" value="ANK_REPEAT"/>
    <property type="match status" value="2"/>
</dbReference>
<keyword evidence="6" id="KW-0677">Repeat</keyword>
<evidence type="ECO:0000256" key="2">
    <source>
        <dbReference type="ARBA" id="ARBA00022448"/>
    </source>
</evidence>
<keyword evidence="7" id="KW-0106">Calcium</keyword>
<dbReference type="PANTHER" id="PTHR10582:SF28">
    <property type="entry name" value="NANCHUNG, ISOFORM B"/>
    <property type="match status" value="1"/>
</dbReference>
<proteinExistence type="predicted"/>
<comment type="subcellular location">
    <subcellularLocation>
        <location evidence="1">Cell membrane</location>
        <topology evidence="1">Multi-pass membrane protein</topology>
    </subcellularLocation>
</comment>
<feature type="region of interest" description="Disordered" evidence="11">
    <location>
        <begin position="83"/>
        <end position="103"/>
    </location>
</feature>
<evidence type="ECO:0000256" key="9">
    <source>
        <dbReference type="ARBA" id="ARBA00023303"/>
    </source>
</evidence>
<dbReference type="Gene3D" id="1.25.40.20">
    <property type="entry name" value="Ankyrin repeat-containing domain"/>
    <property type="match status" value="1"/>
</dbReference>
<keyword evidence="3" id="KW-1003">Cell membrane</keyword>
<feature type="transmembrane region" description="Helical" evidence="12">
    <location>
        <begin position="432"/>
        <end position="452"/>
    </location>
</feature>
<evidence type="ECO:0000256" key="10">
    <source>
        <dbReference type="PROSITE-ProRule" id="PRU00023"/>
    </source>
</evidence>